<dbReference type="AlphaFoldDB" id="A0A1R3GZL0"/>
<keyword evidence="1" id="KW-0223">Dioxygenase</keyword>
<dbReference type="EMBL" id="AWUE01021101">
    <property type="protein sequence ID" value="OMO63554.1"/>
    <property type="molecule type" value="Genomic_DNA"/>
</dbReference>
<keyword evidence="2" id="KW-1185">Reference proteome</keyword>
<accession>A0A1R3GZL0</accession>
<dbReference type="OrthoDB" id="288590at2759"/>
<comment type="caution">
    <text evidence="1">The sequence shown here is derived from an EMBL/GenBank/DDBJ whole genome shotgun (WGS) entry which is preliminary data.</text>
</comment>
<name>A0A1R3GZL0_9ROSI</name>
<proteinExistence type="predicted"/>
<sequence length="64" mass="6941">MALISQPGGRQTPNIVDDEAIQAEDGIIPIIDFSLLTSTNPEERANTIEELGKPIENGASSWYI</sequence>
<gene>
    <name evidence="1" type="ORF">COLO4_32334</name>
</gene>
<organism evidence="1 2">
    <name type="scientific">Corchorus olitorius</name>
    <dbReference type="NCBI Taxonomy" id="93759"/>
    <lineage>
        <taxon>Eukaryota</taxon>
        <taxon>Viridiplantae</taxon>
        <taxon>Streptophyta</taxon>
        <taxon>Embryophyta</taxon>
        <taxon>Tracheophyta</taxon>
        <taxon>Spermatophyta</taxon>
        <taxon>Magnoliopsida</taxon>
        <taxon>eudicotyledons</taxon>
        <taxon>Gunneridae</taxon>
        <taxon>Pentapetalae</taxon>
        <taxon>rosids</taxon>
        <taxon>malvids</taxon>
        <taxon>Malvales</taxon>
        <taxon>Malvaceae</taxon>
        <taxon>Grewioideae</taxon>
        <taxon>Apeibeae</taxon>
        <taxon>Corchorus</taxon>
    </lineage>
</organism>
<evidence type="ECO:0000313" key="1">
    <source>
        <dbReference type="EMBL" id="OMO63554.1"/>
    </source>
</evidence>
<evidence type="ECO:0000313" key="2">
    <source>
        <dbReference type="Proteomes" id="UP000187203"/>
    </source>
</evidence>
<reference evidence="2" key="1">
    <citation type="submission" date="2013-09" db="EMBL/GenBank/DDBJ databases">
        <title>Corchorus olitorius genome sequencing.</title>
        <authorList>
            <person name="Alam M."/>
            <person name="Haque M.S."/>
            <person name="Islam M.S."/>
            <person name="Emdad E.M."/>
            <person name="Islam M.M."/>
            <person name="Ahmed B."/>
            <person name="Halim A."/>
            <person name="Hossen Q.M.M."/>
            <person name="Hossain M.Z."/>
            <person name="Ahmed R."/>
            <person name="Khan M.M."/>
            <person name="Islam R."/>
            <person name="Rashid M.M."/>
            <person name="Khan S.A."/>
            <person name="Rahman M.S."/>
            <person name="Alam M."/>
            <person name="Yahiya A.S."/>
            <person name="Khan M.S."/>
            <person name="Azam M.S."/>
            <person name="Haque T."/>
            <person name="Lashkar M.Z.H."/>
            <person name="Akhand A.I."/>
            <person name="Morshed G."/>
            <person name="Roy S."/>
            <person name="Uddin K.S."/>
            <person name="Rabeya T."/>
            <person name="Hossain A.S."/>
            <person name="Chowdhury A."/>
            <person name="Snigdha A.R."/>
            <person name="Mortoza M.S."/>
            <person name="Matin S.A."/>
            <person name="Hoque S.M.E."/>
            <person name="Islam M.K."/>
            <person name="Roy D.K."/>
            <person name="Haider R."/>
            <person name="Moosa M.M."/>
            <person name="Elias S.M."/>
            <person name="Hasan A.M."/>
            <person name="Jahan S."/>
            <person name="Shafiuddin M."/>
            <person name="Mahmood N."/>
            <person name="Shommy N.S."/>
        </authorList>
    </citation>
    <scope>NUCLEOTIDE SEQUENCE [LARGE SCALE GENOMIC DNA]</scope>
    <source>
        <strain evidence="2">cv. O-4</strain>
    </source>
</reference>
<keyword evidence="1" id="KW-0560">Oxidoreductase</keyword>
<protein>
    <submittedName>
        <fullName evidence="1">Leucoanthocyanidin dioxygenase</fullName>
    </submittedName>
</protein>
<dbReference type="GO" id="GO:0051213">
    <property type="term" value="F:dioxygenase activity"/>
    <property type="evidence" value="ECO:0007669"/>
    <property type="project" value="UniProtKB-KW"/>
</dbReference>
<dbReference type="Proteomes" id="UP000187203">
    <property type="component" value="Unassembled WGS sequence"/>
</dbReference>